<evidence type="ECO:0000256" key="1">
    <source>
        <dbReference type="ARBA" id="ARBA00004196"/>
    </source>
</evidence>
<feature type="compositionally biased region" description="Basic and acidic residues" evidence="3">
    <location>
        <begin position="174"/>
        <end position="184"/>
    </location>
</feature>
<accession>A0A2N6UGU9</accession>
<dbReference type="Pfam" id="PF18957">
    <property type="entry name" value="RibLong"/>
    <property type="match status" value="1"/>
</dbReference>
<sequence length="1379" mass="152238">MKNSKKMAEVIEKKRALSEEKTPKYGTRKLSIGLVSCMLGFSLIIAPGSSKAAEGTETPKTVSEENIQERPAVDETKPAEAPAEEVKPVESEEKAQAAETTEKETVANTKAEEVAEVKEEFKLTDAQIQRLKAANFTDAEISVVEENIKAYVKENKDFDVDAHIADVIKTKEANEKREAEESKKAKAQNRAADDAAVSEEFVEEKAKENWDKKPQDKSRWAVGENQRLVRVSTSDPVEMNDVDYDGTFVDANGRTVIRLLYKEKGAVATGVWYRALFNFGELDQFIDHDSSYVVGVDTLGNEKSDRTILTPFNDRKEWMFDLGRSRGDLTNARKNLPINLVLNEGVTLKDLAGKNYTVQMRLTDNKGKRIYAYAPGKSSMDYSSYTKTTSVSLDDKVNSLFLKGGFQKDSENATNQESFMSEFIANPKQYSDSKQIGIIRTQYYGQRKGNAASPTVGGEPIAFTQAFDANLVQYLKEDDAGNIAYVNVLTNDRKLSKYTHNFGIKKKDLNYSADGKLAYFVIGPNAFQKDGVNKVEVEKHDQYTMLSGFYFTSIDYIVDKTKFEDTFDSSKTRKLDYSMISGWVNPNKDGWAVYEKTYENGFVAQEGDSYLVDTTSVPTGGQIMIKIGDGDQAIIRKGQGYYTYHVTGKVAIEKIEEFSKGVFQFKLREGATIKPGDKLKIYMPYTKEHKDPVNFLEINNATKRNKGAATLTLNNDRNITLHMFKEGKKGHFVLKYTLADGTESSMEFTPKGFWSYSDKDRILTGIPNTATLDTGGNFYLNTKKLKPGADIIVESYDENGQKIEDQTSSFRYGALEKGENYTNMTWVDHSDTSSILSVNKSLYKPYQVIFTNDYAEGTDDFYKDPKVLPSDNTAFMKNTDKIQGYTKYDGGSIRMRTELLNDIALLGKTHALADEYTDKGEIKTDNSSKLTLKGADGEKEYRVYRYDIDLNKLGEISKAGTSARDVSAEGNNKLVLKKDMKLYFNASDGSSLPTELVESRVRTRVLFDTTDGKFADASTKSVRIAPDNVKYLEDTGYTANGFTGANVAEGTGDKFAENPTAEGKTFLGWVTEAGKTALGKTITTAEAFNKLSADQKFTETTPITTHQVVYAIWSEEKLVTFDANGGKFDDDTASKAQKTNEDKTVTEPKAPTQEGKEFLGWASTKDATAPEDGILQNVEDNKTVYAVWKDAETEKTAEKVQPAYTEADAEAGKQTTITAPNFTDKDGKETTKPEGAKFALGEGAPAGATINPDTGEITYTPAADKSGQEVDIPVVVTYTDGSTDNVNAKVKVAAAQDVKLNNPTVTEVADPSNLTDEEKGKVEDAVKKANPDLPEGSKVTVGNDGTVTVTDKDGKELGKLTPDKTVKKADEATPEVVAP</sequence>
<name>A0A2N6UGU9_9FIRM</name>
<dbReference type="InterPro" id="IPR013378">
    <property type="entry name" value="InlB-like_B-rpt"/>
</dbReference>
<dbReference type="Gene3D" id="2.60.40.4270">
    <property type="entry name" value="Listeria-Bacteroides repeat domain"/>
    <property type="match status" value="1"/>
</dbReference>
<dbReference type="InterPro" id="IPR013783">
    <property type="entry name" value="Ig-like_fold"/>
</dbReference>
<keyword evidence="2" id="KW-0732">Signal</keyword>
<dbReference type="InterPro" id="IPR042229">
    <property type="entry name" value="Listeria/Bacterioides_rpt_sf"/>
</dbReference>
<dbReference type="Proteomes" id="UP000235658">
    <property type="component" value="Unassembled WGS sequence"/>
</dbReference>
<evidence type="ECO:0000256" key="2">
    <source>
        <dbReference type="ARBA" id="ARBA00022729"/>
    </source>
</evidence>
<dbReference type="Pfam" id="PF09479">
    <property type="entry name" value="Flg_new"/>
    <property type="match status" value="1"/>
</dbReference>
<feature type="region of interest" description="Disordered" evidence="3">
    <location>
        <begin position="174"/>
        <end position="198"/>
    </location>
</feature>
<dbReference type="RefSeq" id="WP_180960900.1">
    <property type="nucleotide sequence ID" value="NZ_PNHP01000007.1"/>
</dbReference>
<feature type="region of interest" description="Disordered" evidence="3">
    <location>
        <begin position="1129"/>
        <end position="1153"/>
    </location>
</feature>
<dbReference type="InterPro" id="IPR044024">
    <property type="entry name" value="aRib"/>
</dbReference>
<evidence type="ECO:0000313" key="6">
    <source>
        <dbReference type="EMBL" id="PMC80785.1"/>
    </source>
</evidence>
<dbReference type="GeneID" id="84579185"/>
<feature type="domain" description="Long Rib" evidence="5">
    <location>
        <begin position="1197"/>
        <end position="1292"/>
    </location>
</feature>
<dbReference type="Pfam" id="PF18938">
    <property type="entry name" value="aRib"/>
    <property type="match status" value="1"/>
</dbReference>
<feature type="compositionally biased region" description="Low complexity" evidence="3">
    <location>
        <begin position="1338"/>
        <end position="1349"/>
    </location>
</feature>
<reference evidence="6 7" key="1">
    <citation type="submission" date="2017-09" db="EMBL/GenBank/DDBJ databases">
        <title>Bacterial strain isolated from the female urinary microbiota.</title>
        <authorList>
            <person name="Thomas-White K."/>
            <person name="Kumar N."/>
            <person name="Forster S."/>
            <person name="Putonti C."/>
            <person name="Lawley T."/>
            <person name="Wolfe A.J."/>
        </authorList>
    </citation>
    <scope>NUCLEOTIDE SEQUENCE [LARGE SCALE GENOMIC DNA]</scope>
    <source>
        <strain evidence="6 7">UMB0204</strain>
    </source>
</reference>
<dbReference type="Gene3D" id="2.60.40.10">
    <property type="entry name" value="Immunoglobulins"/>
    <property type="match status" value="1"/>
</dbReference>
<dbReference type="EMBL" id="PNHP01000007">
    <property type="protein sequence ID" value="PMC80785.1"/>
    <property type="molecule type" value="Genomic_DNA"/>
</dbReference>
<proteinExistence type="predicted"/>
<comment type="caution">
    <text evidence="6">The sequence shown here is derived from an EMBL/GenBank/DDBJ whole genome shotgun (WGS) entry which is preliminary data.</text>
</comment>
<protein>
    <submittedName>
        <fullName evidence="6">Uncharacterized protein</fullName>
    </submittedName>
</protein>
<feature type="compositionally biased region" description="Basic and acidic residues" evidence="3">
    <location>
        <begin position="1350"/>
        <end position="1371"/>
    </location>
</feature>
<dbReference type="InterPro" id="IPR044055">
    <property type="entry name" value="RibLong"/>
</dbReference>
<feature type="region of interest" description="Disordered" evidence="3">
    <location>
        <begin position="49"/>
        <end position="111"/>
    </location>
</feature>
<organism evidence="6 7">
    <name type="scientific">Anaerococcus hydrogenalis</name>
    <dbReference type="NCBI Taxonomy" id="33029"/>
    <lineage>
        <taxon>Bacteria</taxon>
        <taxon>Bacillati</taxon>
        <taxon>Bacillota</taxon>
        <taxon>Tissierellia</taxon>
        <taxon>Tissierellales</taxon>
        <taxon>Peptoniphilaceae</taxon>
        <taxon>Anaerococcus</taxon>
    </lineage>
</organism>
<dbReference type="NCBIfam" id="NF038186">
    <property type="entry name" value="YPDG_rpt"/>
    <property type="match status" value="1"/>
</dbReference>
<feature type="non-terminal residue" evidence="6">
    <location>
        <position position="1379"/>
    </location>
</feature>
<feature type="region of interest" description="Disordered" evidence="3">
    <location>
        <begin position="1327"/>
        <end position="1379"/>
    </location>
</feature>
<dbReference type="Gene3D" id="3.10.20.890">
    <property type="match status" value="1"/>
</dbReference>
<feature type="compositionally biased region" description="Basic and acidic residues" evidence="3">
    <location>
        <begin position="67"/>
        <end position="111"/>
    </location>
</feature>
<evidence type="ECO:0000256" key="3">
    <source>
        <dbReference type="SAM" id="MobiDB-lite"/>
    </source>
</evidence>
<feature type="domain" description="Atypical Rib" evidence="4">
    <location>
        <begin position="1299"/>
        <end position="1368"/>
    </location>
</feature>
<gene>
    <name evidence="6" type="ORF">CJ192_08310</name>
</gene>
<comment type="subcellular location">
    <subcellularLocation>
        <location evidence="1">Cell envelope</location>
    </subcellularLocation>
</comment>
<evidence type="ECO:0000313" key="7">
    <source>
        <dbReference type="Proteomes" id="UP000235658"/>
    </source>
</evidence>
<evidence type="ECO:0000259" key="4">
    <source>
        <dbReference type="Pfam" id="PF18938"/>
    </source>
</evidence>
<dbReference type="GO" id="GO:0030313">
    <property type="term" value="C:cell envelope"/>
    <property type="evidence" value="ECO:0007669"/>
    <property type="project" value="UniProtKB-SubCell"/>
</dbReference>
<feature type="compositionally biased region" description="Basic and acidic residues" evidence="3">
    <location>
        <begin position="1129"/>
        <end position="1146"/>
    </location>
</feature>
<evidence type="ECO:0000259" key="5">
    <source>
        <dbReference type="Pfam" id="PF18957"/>
    </source>
</evidence>